<dbReference type="STRING" id="301148.B4135_0026"/>
<comment type="caution">
    <text evidence="2">The sequence shown here is derived from an EMBL/GenBank/DDBJ whole genome shotgun (WGS) entry which is preliminary data.</text>
</comment>
<evidence type="ECO:0000256" key="1">
    <source>
        <dbReference type="SAM" id="MobiDB-lite"/>
    </source>
</evidence>
<name>A0A150M3V0_9BACI</name>
<dbReference type="AlphaFoldDB" id="A0A150M3V0"/>
<evidence type="ECO:0000313" key="2">
    <source>
        <dbReference type="EMBL" id="KYD18799.1"/>
    </source>
</evidence>
<accession>A0A150M3V0</accession>
<feature type="region of interest" description="Disordered" evidence="1">
    <location>
        <begin position="33"/>
        <end position="60"/>
    </location>
</feature>
<protein>
    <submittedName>
        <fullName evidence="2">Uncharacterized protein</fullName>
    </submittedName>
</protein>
<dbReference type="EMBL" id="LQYT01000045">
    <property type="protein sequence ID" value="KYD18799.1"/>
    <property type="molecule type" value="Genomic_DNA"/>
</dbReference>
<evidence type="ECO:0000313" key="3">
    <source>
        <dbReference type="Proteomes" id="UP000075683"/>
    </source>
</evidence>
<proteinExistence type="predicted"/>
<organism evidence="2 3">
    <name type="scientific">Caldibacillus debilis</name>
    <dbReference type="NCBI Taxonomy" id="301148"/>
    <lineage>
        <taxon>Bacteria</taxon>
        <taxon>Bacillati</taxon>
        <taxon>Bacillota</taxon>
        <taxon>Bacilli</taxon>
        <taxon>Bacillales</taxon>
        <taxon>Bacillaceae</taxon>
        <taxon>Caldibacillus</taxon>
    </lineage>
</organism>
<sequence>MAFFGTLAAAKRKGPQEVLPRSGGLLATEFKTGQTEDGMERLSPLPPDSLPPLKKRYPVP</sequence>
<dbReference type="Proteomes" id="UP000075683">
    <property type="component" value="Unassembled WGS sequence"/>
</dbReference>
<gene>
    <name evidence="2" type="ORF">B4135_0026</name>
</gene>
<reference evidence="2 3" key="1">
    <citation type="submission" date="2016-01" db="EMBL/GenBank/DDBJ databases">
        <title>Draft Genome Sequences of Seven Thermophilic Sporeformers Isolated from Foods.</title>
        <authorList>
            <person name="Berendsen E.M."/>
            <person name="Wells-Bennik M.H."/>
            <person name="Krawcyk A.O."/>
            <person name="De Jong A."/>
            <person name="Holsappel S."/>
            <person name="Eijlander R.T."/>
            <person name="Kuipers O.P."/>
        </authorList>
    </citation>
    <scope>NUCLEOTIDE SEQUENCE [LARGE SCALE GENOMIC DNA]</scope>
    <source>
        <strain evidence="2 3">B4135</strain>
    </source>
</reference>